<dbReference type="InterPro" id="IPR036291">
    <property type="entry name" value="NAD(P)-bd_dom_sf"/>
</dbReference>
<sequence>MKKIGFIDYFLDEWHANQYPDWIERSSGGTMKVTCAYGKVDAPNGRANAVWCRDMNIELLPTIQAVIDNSDYLIVLSPDHPEFHEELSLLPLQSGKPTYVDKTFAPDRETAIKMFERAAKHHTPLYSSSALRFAPEYAEARGMGIDTLFSQGPGQYSNYAVHQIEPVVSLMGVGAKRVMSVGTVLAPSLLIEFTHGRQATFLHIQNSPFLLTLQYGSGQSARITAEADFFAAFIDDLVLFFNTGTPTVQAEETILVITLIEYGYKAMQTPYRWIELPGSGGKG</sequence>
<organism evidence="1 2">
    <name type="scientific">Paenibacillus albidus</name>
    <dbReference type="NCBI Taxonomy" id="2041023"/>
    <lineage>
        <taxon>Bacteria</taxon>
        <taxon>Bacillati</taxon>
        <taxon>Bacillota</taxon>
        <taxon>Bacilli</taxon>
        <taxon>Bacillales</taxon>
        <taxon>Paenibacillaceae</taxon>
        <taxon>Paenibacillus</taxon>
    </lineage>
</organism>
<dbReference type="SUPFAM" id="SSF51735">
    <property type="entry name" value="NAD(P)-binding Rossmann-fold domains"/>
    <property type="match status" value="1"/>
</dbReference>
<evidence type="ECO:0008006" key="3">
    <source>
        <dbReference type="Google" id="ProtNLM"/>
    </source>
</evidence>
<proteinExistence type="predicted"/>
<dbReference type="AlphaFoldDB" id="A0A917BXI3"/>
<comment type="caution">
    <text evidence="1">The sequence shown here is derived from an EMBL/GenBank/DDBJ whole genome shotgun (WGS) entry which is preliminary data.</text>
</comment>
<dbReference type="Gene3D" id="3.40.50.720">
    <property type="entry name" value="NAD(P)-binding Rossmann-like Domain"/>
    <property type="match status" value="1"/>
</dbReference>
<accession>A0A917BXI3</accession>
<gene>
    <name evidence="1" type="ORF">GCM10010912_03560</name>
</gene>
<evidence type="ECO:0000313" key="1">
    <source>
        <dbReference type="EMBL" id="GGF61662.1"/>
    </source>
</evidence>
<reference evidence="1" key="2">
    <citation type="submission" date="2020-09" db="EMBL/GenBank/DDBJ databases">
        <authorList>
            <person name="Sun Q."/>
            <person name="Zhou Y."/>
        </authorList>
    </citation>
    <scope>NUCLEOTIDE SEQUENCE</scope>
    <source>
        <strain evidence="1">CGMCC 1.16134</strain>
    </source>
</reference>
<dbReference type="EMBL" id="BMKR01000002">
    <property type="protein sequence ID" value="GGF61662.1"/>
    <property type="molecule type" value="Genomic_DNA"/>
</dbReference>
<evidence type="ECO:0000313" key="2">
    <source>
        <dbReference type="Proteomes" id="UP000637643"/>
    </source>
</evidence>
<reference evidence="1" key="1">
    <citation type="journal article" date="2014" name="Int. J. Syst. Evol. Microbiol.">
        <title>Complete genome sequence of Corynebacterium casei LMG S-19264T (=DSM 44701T), isolated from a smear-ripened cheese.</title>
        <authorList>
            <consortium name="US DOE Joint Genome Institute (JGI-PGF)"/>
            <person name="Walter F."/>
            <person name="Albersmeier A."/>
            <person name="Kalinowski J."/>
            <person name="Ruckert C."/>
        </authorList>
    </citation>
    <scope>NUCLEOTIDE SEQUENCE</scope>
    <source>
        <strain evidence="1">CGMCC 1.16134</strain>
    </source>
</reference>
<dbReference type="Proteomes" id="UP000637643">
    <property type="component" value="Unassembled WGS sequence"/>
</dbReference>
<dbReference type="RefSeq" id="WP_189021906.1">
    <property type="nucleotide sequence ID" value="NZ_BMKR01000002.1"/>
</dbReference>
<keyword evidence="2" id="KW-1185">Reference proteome</keyword>
<protein>
    <recommendedName>
        <fullName evidence="3">Gfo/Idh/MocA-like oxidoreductase N-terminal domain-containing protein</fullName>
    </recommendedName>
</protein>
<name>A0A917BXI3_9BACL</name>